<keyword evidence="3" id="KW-1003">Cell membrane</keyword>
<feature type="transmembrane region" description="Helical" evidence="9">
    <location>
        <begin position="171"/>
        <end position="197"/>
    </location>
</feature>
<evidence type="ECO:0000259" key="10">
    <source>
        <dbReference type="PROSITE" id="PS50850"/>
    </source>
</evidence>
<evidence type="ECO:0000256" key="5">
    <source>
        <dbReference type="ARBA" id="ARBA00022989"/>
    </source>
</evidence>
<comment type="similarity">
    <text evidence="7">Belongs to the major facilitator superfamily. Drug:H(+) antiporter-3 (DHA3) (TC 2.A.1.21) family.</text>
</comment>
<evidence type="ECO:0000256" key="6">
    <source>
        <dbReference type="ARBA" id="ARBA00023136"/>
    </source>
</evidence>
<dbReference type="InterPro" id="IPR020846">
    <property type="entry name" value="MFS_dom"/>
</dbReference>
<evidence type="ECO:0000313" key="12">
    <source>
        <dbReference type="Proteomes" id="UP001204144"/>
    </source>
</evidence>
<dbReference type="Gene3D" id="1.20.1250.20">
    <property type="entry name" value="MFS general substrate transporter like domains"/>
    <property type="match status" value="1"/>
</dbReference>
<dbReference type="GO" id="GO:0005886">
    <property type="term" value="C:plasma membrane"/>
    <property type="evidence" value="ECO:0007669"/>
    <property type="project" value="UniProtKB-SubCell"/>
</dbReference>
<keyword evidence="5 9" id="KW-1133">Transmembrane helix</keyword>
<proteinExistence type="inferred from homology"/>
<sequence length="415" mass="45850">MSKTDPYAALRYSDFRYFVSAQLFFTLAILMQEIVLSYYLYELTHDPFSLGLVGLAEAIPFISLALFGGYVADKFDRKKIYLWSFFVVCLVTLLLIFGLSENSFLSLDKEHQPWVIYVSVFIFGVARGFYSPSWSSLKPFLVKEEHYSNSASWSAQFWQIGRIAGPVLGGFLYAFVGFISSLWVVLAFLILTVLLAAQISKKEIKNQTKANLMDSLKEGYGFVKKNKIMWYSIVLDMFSVLFGGVIAMLPVFAKDILHVGAEGLGFLRAAPAVGAVLVMLGTAYFPPTNKAWRNMLLAVAGFGVATLVFAVSTNFYLSCFALFFTGAFDSISVVVRSTILQILPPDHMRGRVSAVNGVFVSTSNELGAFESGLAAKLLGTVPSVIFGGAMTLVIVTYIYTQSKELFSVKLIKEGK</sequence>
<reference evidence="11 12" key="1">
    <citation type="submission" date="2018-11" db="EMBL/GenBank/DDBJ databases">
        <title>Novel bacteria species description.</title>
        <authorList>
            <person name="Han J.-H."/>
        </authorList>
    </citation>
    <scope>NUCLEOTIDE SEQUENCE [LARGE SCALE GENOMIC DNA]</scope>
    <source>
        <strain evidence="11 12">KCTC23259</strain>
    </source>
</reference>
<evidence type="ECO:0000256" key="1">
    <source>
        <dbReference type="ARBA" id="ARBA00004651"/>
    </source>
</evidence>
<dbReference type="AlphaFoldDB" id="A0AAE3H660"/>
<dbReference type="InterPro" id="IPR036259">
    <property type="entry name" value="MFS_trans_sf"/>
</dbReference>
<feature type="transmembrane region" description="Helical" evidence="9">
    <location>
        <begin position="377"/>
        <end position="399"/>
    </location>
</feature>
<dbReference type="Pfam" id="PF07690">
    <property type="entry name" value="MFS_1"/>
    <property type="match status" value="1"/>
</dbReference>
<feature type="transmembrane region" description="Helical" evidence="9">
    <location>
        <begin position="20"/>
        <end position="41"/>
    </location>
</feature>
<protein>
    <recommendedName>
        <fullName evidence="8">Multidrug efflux pump Tap</fullName>
    </recommendedName>
</protein>
<feature type="transmembrane region" description="Helical" evidence="9">
    <location>
        <begin position="228"/>
        <end position="253"/>
    </location>
</feature>
<evidence type="ECO:0000256" key="4">
    <source>
        <dbReference type="ARBA" id="ARBA00022692"/>
    </source>
</evidence>
<dbReference type="PROSITE" id="PS50850">
    <property type="entry name" value="MFS"/>
    <property type="match status" value="1"/>
</dbReference>
<feature type="transmembrane region" description="Helical" evidence="9">
    <location>
        <begin position="297"/>
        <end position="324"/>
    </location>
</feature>
<feature type="transmembrane region" description="Helical" evidence="9">
    <location>
        <begin position="48"/>
        <end position="68"/>
    </location>
</feature>
<comment type="subcellular location">
    <subcellularLocation>
        <location evidence="1">Cell membrane</location>
        <topology evidence="1">Multi-pass membrane protein</topology>
    </subcellularLocation>
</comment>
<keyword evidence="12" id="KW-1185">Reference proteome</keyword>
<keyword evidence="6 9" id="KW-0472">Membrane</keyword>
<dbReference type="RefSeq" id="WP_255038447.1">
    <property type="nucleotide sequence ID" value="NZ_RJUF01000176.1"/>
</dbReference>
<feature type="domain" description="Major facilitator superfamily (MFS) profile" evidence="10">
    <location>
        <begin position="1"/>
        <end position="406"/>
    </location>
</feature>
<dbReference type="PANTHER" id="PTHR23513:SF9">
    <property type="entry name" value="ENTEROBACTIN EXPORTER ENTS"/>
    <property type="match status" value="1"/>
</dbReference>
<evidence type="ECO:0000313" key="11">
    <source>
        <dbReference type="EMBL" id="MCP9764756.1"/>
    </source>
</evidence>
<dbReference type="EMBL" id="RJUF01000176">
    <property type="protein sequence ID" value="MCP9764756.1"/>
    <property type="molecule type" value="Genomic_DNA"/>
</dbReference>
<dbReference type="InterPro" id="IPR011701">
    <property type="entry name" value="MFS"/>
</dbReference>
<dbReference type="GO" id="GO:0022857">
    <property type="term" value="F:transmembrane transporter activity"/>
    <property type="evidence" value="ECO:0007669"/>
    <property type="project" value="InterPro"/>
</dbReference>
<feature type="transmembrane region" description="Helical" evidence="9">
    <location>
        <begin position="112"/>
        <end position="130"/>
    </location>
</feature>
<evidence type="ECO:0000256" key="3">
    <source>
        <dbReference type="ARBA" id="ARBA00022475"/>
    </source>
</evidence>
<keyword evidence="4 9" id="KW-0812">Transmembrane</keyword>
<dbReference type="CDD" id="cd06173">
    <property type="entry name" value="MFS_MefA_like"/>
    <property type="match status" value="1"/>
</dbReference>
<name>A0AAE3H660_9BACT</name>
<comment type="caution">
    <text evidence="11">The sequence shown here is derived from an EMBL/GenBank/DDBJ whole genome shotgun (WGS) entry which is preliminary data.</text>
</comment>
<accession>A0AAE3H660</accession>
<evidence type="ECO:0000256" key="2">
    <source>
        <dbReference type="ARBA" id="ARBA00022448"/>
    </source>
</evidence>
<gene>
    <name evidence="11" type="ORF">EGI31_17595</name>
</gene>
<evidence type="ECO:0000256" key="8">
    <source>
        <dbReference type="ARBA" id="ARBA00040914"/>
    </source>
</evidence>
<feature type="transmembrane region" description="Helical" evidence="9">
    <location>
        <begin position="80"/>
        <end position="100"/>
    </location>
</feature>
<dbReference type="PANTHER" id="PTHR23513">
    <property type="entry name" value="INTEGRAL MEMBRANE EFFLUX PROTEIN-RELATED"/>
    <property type="match status" value="1"/>
</dbReference>
<evidence type="ECO:0000256" key="7">
    <source>
        <dbReference type="ARBA" id="ARBA00038075"/>
    </source>
</evidence>
<dbReference type="Proteomes" id="UP001204144">
    <property type="component" value="Unassembled WGS sequence"/>
</dbReference>
<organism evidence="11 12">
    <name type="scientific">Lacihabitans soyangensis</name>
    <dbReference type="NCBI Taxonomy" id="869394"/>
    <lineage>
        <taxon>Bacteria</taxon>
        <taxon>Pseudomonadati</taxon>
        <taxon>Bacteroidota</taxon>
        <taxon>Cytophagia</taxon>
        <taxon>Cytophagales</taxon>
        <taxon>Leadbetterellaceae</taxon>
        <taxon>Lacihabitans</taxon>
    </lineage>
</organism>
<keyword evidence="2" id="KW-0813">Transport</keyword>
<evidence type="ECO:0000256" key="9">
    <source>
        <dbReference type="SAM" id="Phobius"/>
    </source>
</evidence>
<dbReference type="SUPFAM" id="SSF103473">
    <property type="entry name" value="MFS general substrate transporter"/>
    <property type="match status" value="1"/>
</dbReference>
<feature type="transmembrane region" description="Helical" evidence="9">
    <location>
        <begin position="265"/>
        <end position="285"/>
    </location>
</feature>